<dbReference type="RefSeq" id="WP_118484267.1">
    <property type="nucleotide sequence ID" value="NZ_CAUELD010000017.1"/>
</dbReference>
<evidence type="ECO:0000313" key="3">
    <source>
        <dbReference type="Proteomes" id="UP000285864"/>
    </source>
</evidence>
<sequence length="62" mass="6579">MNGRKWMNLLAVLSVGALHAESVFATASSTVKSVEVRQANQQKNVVKGTVTDESGLPVPGLR</sequence>
<accession>A0A412GNY8</accession>
<protein>
    <recommendedName>
        <fullName evidence="4">Carboxypeptidase regulatory-like domain-containing protein</fullName>
    </recommendedName>
</protein>
<evidence type="ECO:0000313" key="2">
    <source>
        <dbReference type="EMBL" id="RGR96548.1"/>
    </source>
</evidence>
<keyword evidence="1" id="KW-0732">Signal</keyword>
<organism evidence="2 3">
    <name type="scientific">Phocaeicola coprocola</name>
    <dbReference type="NCBI Taxonomy" id="310298"/>
    <lineage>
        <taxon>Bacteria</taxon>
        <taxon>Pseudomonadati</taxon>
        <taxon>Bacteroidota</taxon>
        <taxon>Bacteroidia</taxon>
        <taxon>Bacteroidales</taxon>
        <taxon>Bacteroidaceae</taxon>
        <taxon>Phocaeicola</taxon>
    </lineage>
</organism>
<comment type="caution">
    <text evidence="2">The sequence shown here is derived from an EMBL/GenBank/DDBJ whole genome shotgun (WGS) entry which is preliminary data.</text>
</comment>
<gene>
    <name evidence="2" type="ORF">DWY20_07640</name>
</gene>
<proteinExistence type="predicted"/>
<dbReference type="AlphaFoldDB" id="A0A412GNY8"/>
<feature type="chain" id="PRO_5019252464" description="Carboxypeptidase regulatory-like domain-containing protein" evidence="1">
    <location>
        <begin position="21"/>
        <end position="62"/>
    </location>
</feature>
<feature type="signal peptide" evidence="1">
    <location>
        <begin position="1"/>
        <end position="20"/>
    </location>
</feature>
<name>A0A412GNY8_9BACT</name>
<dbReference type="EMBL" id="QRUU01000027">
    <property type="protein sequence ID" value="RGR96548.1"/>
    <property type="molecule type" value="Genomic_DNA"/>
</dbReference>
<reference evidence="2 3" key="1">
    <citation type="submission" date="2018-08" db="EMBL/GenBank/DDBJ databases">
        <title>A genome reference for cultivated species of the human gut microbiota.</title>
        <authorList>
            <person name="Zou Y."/>
            <person name="Xue W."/>
            <person name="Luo G."/>
        </authorList>
    </citation>
    <scope>NUCLEOTIDE SEQUENCE [LARGE SCALE GENOMIC DNA]</scope>
    <source>
        <strain evidence="2 3">AF24-2</strain>
    </source>
</reference>
<evidence type="ECO:0000256" key="1">
    <source>
        <dbReference type="SAM" id="SignalP"/>
    </source>
</evidence>
<evidence type="ECO:0008006" key="4">
    <source>
        <dbReference type="Google" id="ProtNLM"/>
    </source>
</evidence>
<dbReference type="Proteomes" id="UP000285864">
    <property type="component" value="Unassembled WGS sequence"/>
</dbReference>
<keyword evidence="3" id="KW-1185">Reference proteome</keyword>